<evidence type="ECO:0000313" key="1">
    <source>
        <dbReference type="EMBL" id="MFD1431230.1"/>
    </source>
</evidence>
<dbReference type="RefSeq" id="WP_225423236.1">
    <property type="nucleotide sequence ID" value="NZ_JBHTOG010000003.1"/>
</dbReference>
<keyword evidence="2" id="KW-1185">Reference proteome</keyword>
<name>A0ABW4CK06_9LACO</name>
<comment type="caution">
    <text evidence="1">The sequence shown here is derived from an EMBL/GenBank/DDBJ whole genome shotgun (WGS) entry which is preliminary data.</text>
</comment>
<proteinExistence type="predicted"/>
<accession>A0ABW4CK06</accession>
<reference evidence="2" key="1">
    <citation type="journal article" date="2019" name="Int. J. Syst. Evol. Microbiol.">
        <title>The Global Catalogue of Microorganisms (GCM) 10K type strain sequencing project: providing services to taxonomists for standard genome sequencing and annotation.</title>
        <authorList>
            <consortium name="The Broad Institute Genomics Platform"/>
            <consortium name="The Broad Institute Genome Sequencing Center for Infectious Disease"/>
            <person name="Wu L."/>
            <person name="Ma J."/>
        </authorList>
    </citation>
    <scope>NUCLEOTIDE SEQUENCE [LARGE SCALE GENOMIC DNA]</scope>
    <source>
        <strain evidence="2">CCM 8947</strain>
    </source>
</reference>
<gene>
    <name evidence="1" type="ORF">ACFQ47_00715</name>
</gene>
<protein>
    <submittedName>
        <fullName evidence="1">HK97 gp10 family phage protein</fullName>
    </submittedName>
</protein>
<dbReference type="Proteomes" id="UP001597192">
    <property type="component" value="Unassembled WGS sequence"/>
</dbReference>
<organism evidence="1 2">
    <name type="scientific">Lacticaseibacillus yichunensis</name>
    <dbReference type="NCBI Taxonomy" id="2486015"/>
    <lineage>
        <taxon>Bacteria</taxon>
        <taxon>Bacillati</taxon>
        <taxon>Bacillota</taxon>
        <taxon>Bacilli</taxon>
        <taxon>Lactobacillales</taxon>
        <taxon>Lactobacillaceae</taxon>
        <taxon>Lacticaseibacillus</taxon>
    </lineage>
</organism>
<evidence type="ECO:0000313" key="2">
    <source>
        <dbReference type="Proteomes" id="UP001597192"/>
    </source>
</evidence>
<dbReference type="EMBL" id="JBHTOG010000003">
    <property type="protein sequence ID" value="MFD1431230.1"/>
    <property type="molecule type" value="Genomic_DNA"/>
</dbReference>
<sequence length="182" mass="20455">MGVELDMSKVIANLKRLPQLIHDSAWDAAFDVVELTTTRATERLQSDMKHSSGSLARSLKYEVVVDNQQNIIGRVWSDDAVAVYRELGTGAHGQASRKDIPSGFQPVYRQTPWFIPVDMVDVDLNKIYGMRKLTIKGKSFFVTSGQPARQFLVPALRETGERDAKRLLEQRIHDGLQGGMQK</sequence>